<sequence length="28" mass="3140">MSLKKHGIPPECAACCHYIVIQHSNLDM</sequence>
<reference evidence="1" key="2">
    <citation type="journal article" date="2015" name="Fish Shellfish Immunol.">
        <title>Early steps in the European eel (Anguilla anguilla)-Vibrio vulnificus interaction in the gills: Role of the RtxA13 toxin.</title>
        <authorList>
            <person name="Callol A."/>
            <person name="Pajuelo D."/>
            <person name="Ebbesson L."/>
            <person name="Teles M."/>
            <person name="MacKenzie S."/>
            <person name="Amaro C."/>
        </authorList>
    </citation>
    <scope>NUCLEOTIDE SEQUENCE</scope>
</reference>
<accession>A0A0E9QC85</accession>
<reference evidence="1" key="1">
    <citation type="submission" date="2014-11" db="EMBL/GenBank/DDBJ databases">
        <authorList>
            <person name="Amaro Gonzalez C."/>
        </authorList>
    </citation>
    <scope>NUCLEOTIDE SEQUENCE</scope>
</reference>
<protein>
    <submittedName>
        <fullName evidence="1">Uncharacterized protein</fullName>
    </submittedName>
</protein>
<dbReference type="EMBL" id="GBXM01094091">
    <property type="protein sequence ID" value="JAH14486.1"/>
    <property type="molecule type" value="Transcribed_RNA"/>
</dbReference>
<evidence type="ECO:0000313" key="1">
    <source>
        <dbReference type="EMBL" id="JAH14486.1"/>
    </source>
</evidence>
<organism evidence="1">
    <name type="scientific">Anguilla anguilla</name>
    <name type="common">European freshwater eel</name>
    <name type="synonym">Muraena anguilla</name>
    <dbReference type="NCBI Taxonomy" id="7936"/>
    <lineage>
        <taxon>Eukaryota</taxon>
        <taxon>Metazoa</taxon>
        <taxon>Chordata</taxon>
        <taxon>Craniata</taxon>
        <taxon>Vertebrata</taxon>
        <taxon>Euteleostomi</taxon>
        <taxon>Actinopterygii</taxon>
        <taxon>Neopterygii</taxon>
        <taxon>Teleostei</taxon>
        <taxon>Anguilliformes</taxon>
        <taxon>Anguillidae</taxon>
        <taxon>Anguilla</taxon>
    </lineage>
</organism>
<dbReference type="AlphaFoldDB" id="A0A0E9QC85"/>
<proteinExistence type="predicted"/>
<name>A0A0E9QC85_ANGAN</name>